<dbReference type="InParanoid" id="A0A2G4YMQ0"/>
<keyword evidence="3 11" id="KW-1134">Transmembrane beta strand</keyword>
<dbReference type="InterPro" id="IPR039426">
    <property type="entry name" value="TonB-dep_rcpt-like"/>
</dbReference>
<dbReference type="Proteomes" id="UP000229730">
    <property type="component" value="Unassembled WGS sequence"/>
</dbReference>
<evidence type="ECO:0000256" key="3">
    <source>
        <dbReference type="ARBA" id="ARBA00022452"/>
    </source>
</evidence>
<dbReference type="FunCoup" id="A0A2G4YMQ0">
    <property type="interactions" value="5"/>
</dbReference>
<dbReference type="GO" id="GO:0009279">
    <property type="term" value="C:cell outer membrane"/>
    <property type="evidence" value="ECO:0007669"/>
    <property type="project" value="UniProtKB-SubCell"/>
</dbReference>
<evidence type="ECO:0000256" key="8">
    <source>
        <dbReference type="ARBA" id="ARBA00023077"/>
    </source>
</evidence>
<keyword evidence="2 11" id="KW-0813">Transport</keyword>
<comment type="caution">
    <text evidence="15">The sequence shown here is derived from an EMBL/GenBank/DDBJ whole genome shotgun (WGS) entry which is preliminary data.</text>
</comment>
<dbReference type="EMBL" id="PDEM01000032">
    <property type="protein sequence ID" value="PHZ83577.1"/>
    <property type="molecule type" value="Genomic_DNA"/>
</dbReference>
<dbReference type="Gene3D" id="2.40.170.20">
    <property type="entry name" value="TonB-dependent receptor, beta-barrel domain"/>
    <property type="match status" value="2"/>
</dbReference>
<keyword evidence="6" id="KW-0408">Iron</keyword>
<evidence type="ECO:0000256" key="12">
    <source>
        <dbReference type="RuleBase" id="RU003357"/>
    </source>
</evidence>
<organism evidence="15 16">
    <name type="scientific">Paremcibacter congregatus</name>
    <dbReference type="NCBI Taxonomy" id="2043170"/>
    <lineage>
        <taxon>Bacteria</taxon>
        <taxon>Pseudomonadati</taxon>
        <taxon>Pseudomonadota</taxon>
        <taxon>Alphaproteobacteria</taxon>
        <taxon>Emcibacterales</taxon>
        <taxon>Emcibacteraceae</taxon>
        <taxon>Paremcibacter</taxon>
    </lineage>
</organism>
<evidence type="ECO:0000256" key="2">
    <source>
        <dbReference type="ARBA" id="ARBA00022448"/>
    </source>
</evidence>
<evidence type="ECO:0000259" key="14">
    <source>
        <dbReference type="Pfam" id="PF07715"/>
    </source>
</evidence>
<name>A0A2G4YMQ0_9PROT</name>
<protein>
    <submittedName>
        <fullName evidence="15">TonB-dependent receptor</fullName>
    </submittedName>
</protein>
<evidence type="ECO:0000256" key="6">
    <source>
        <dbReference type="ARBA" id="ARBA00023004"/>
    </source>
</evidence>
<keyword evidence="9 11" id="KW-0472">Membrane</keyword>
<keyword evidence="4" id="KW-0410">Iron transport</keyword>
<evidence type="ECO:0000313" key="16">
    <source>
        <dbReference type="Proteomes" id="UP000229730"/>
    </source>
</evidence>
<accession>A0A2G4YMQ0</accession>
<dbReference type="PANTHER" id="PTHR32552">
    <property type="entry name" value="FERRICHROME IRON RECEPTOR-RELATED"/>
    <property type="match status" value="1"/>
</dbReference>
<keyword evidence="8 12" id="KW-0798">TonB box</keyword>
<keyword evidence="7" id="KW-0406">Ion transport</keyword>
<dbReference type="OrthoDB" id="9760333at2"/>
<comment type="subcellular location">
    <subcellularLocation>
        <location evidence="1 11">Cell outer membrane</location>
        <topology evidence="1 11">Multi-pass membrane protein</topology>
    </subcellularLocation>
</comment>
<feature type="domain" description="TonB-dependent receptor-like beta-barrel" evidence="13">
    <location>
        <begin position="360"/>
        <end position="797"/>
    </location>
</feature>
<dbReference type="InterPro" id="IPR012910">
    <property type="entry name" value="Plug_dom"/>
</dbReference>
<dbReference type="InterPro" id="IPR000531">
    <property type="entry name" value="Beta-barrel_TonB"/>
</dbReference>
<reference evidence="15 16" key="1">
    <citation type="submission" date="2017-10" db="EMBL/GenBank/DDBJ databases">
        <title>Frigbacter circumglobatus gen. nov. sp. nov., isolated from sediment cultured in situ.</title>
        <authorList>
            <person name="Zhao Z."/>
        </authorList>
    </citation>
    <scope>NUCLEOTIDE SEQUENCE [LARGE SCALE GENOMIC DNA]</scope>
    <source>
        <strain evidence="15 16">ZYL</strain>
    </source>
</reference>
<dbReference type="PROSITE" id="PS52016">
    <property type="entry name" value="TONB_DEPENDENT_REC_3"/>
    <property type="match status" value="1"/>
</dbReference>
<evidence type="ECO:0000256" key="4">
    <source>
        <dbReference type="ARBA" id="ARBA00022496"/>
    </source>
</evidence>
<keyword evidence="16" id="KW-1185">Reference proteome</keyword>
<evidence type="ECO:0000256" key="5">
    <source>
        <dbReference type="ARBA" id="ARBA00022692"/>
    </source>
</evidence>
<dbReference type="GO" id="GO:0006826">
    <property type="term" value="P:iron ion transport"/>
    <property type="evidence" value="ECO:0007669"/>
    <property type="project" value="UniProtKB-KW"/>
</dbReference>
<evidence type="ECO:0000259" key="13">
    <source>
        <dbReference type="Pfam" id="PF00593"/>
    </source>
</evidence>
<sequence>MMFRDDIGQSGQNSNFVHKQSKILHALKYGVAISALSMALPMGAAHAQEAASQEPSKATNAFLDEITVTARKREENLQDTPISITAFSSAGIEARGISDISEIGEFTPNLVFDNTAAISGSSSSAAIYIRGIGQIDWALATDPGVGLYLDGVYIARSVGGVMDMLDVERVEVLKGPQGTLFGRNTIGGAISITTKKPHEELEGYGEATIGSDNRTDVRFGINVPISDTFMTNFSGSRKTRDGYVKNLLPGGPSLGGEDSWSGRASFRILPSDNFEINIAVDGTREREDPAANVLIGVDENAFFPLVANGAIPIFNDRHGLPMPSAVCADTSNAARLQDPTCWNAQWIAGPHATYSTHTTPNELVNTVLGRPMEPKSDLDIWGVSLGMDWDINDDLTAKSITAYREVSGFWSRDVDHSPLLILQAVNDFQQTQFTQEFQLLGSAADGALNWIAGLYYFQEDGTHLDIVELPGSVFNSGGSVDNTSKAAFGQATYDFNDKLSLTLGARWTDDKKIFLPKSLVAQDNGLGIPVGTEVLPLVDSAICGEAVATGDSDAVVAQKNSCITAKVFDVHANLSYRWTDDFMTYASYSEGYKGGTFTQRVFPARPDVPSARPEKVKAYEVGFKSSFMDNRVRLNGAAFLTDYTDMQVNVTEQTPGTTSDQDIGIITRNAAAAEIKGVELELTAVPTDELVIEAGLGYLDAQYTDINAEAASAGLTQDHLLVNTPEWSLNMAVGYTIALGSDWTVTPRVDYSYTSKIANDAKNTNLLIQPGLSLLNAAFIFEDEDSNWKVKLGVRNLTDQTYLVAGDNSTDGVFEGVYARPREWSITVKRYF</sequence>
<dbReference type="SUPFAM" id="SSF56935">
    <property type="entry name" value="Porins"/>
    <property type="match status" value="1"/>
</dbReference>
<dbReference type="AlphaFoldDB" id="A0A2G4YMQ0"/>
<keyword evidence="15" id="KW-0675">Receptor</keyword>
<feature type="domain" description="TonB-dependent receptor plug" evidence="14">
    <location>
        <begin position="77"/>
        <end position="189"/>
    </location>
</feature>
<gene>
    <name evidence="15" type="ORF">CRD36_16565</name>
</gene>
<dbReference type="Pfam" id="PF07715">
    <property type="entry name" value="Plug"/>
    <property type="match status" value="1"/>
</dbReference>
<dbReference type="Pfam" id="PF00593">
    <property type="entry name" value="TonB_dep_Rec_b-barrel"/>
    <property type="match status" value="1"/>
</dbReference>
<dbReference type="RefSeq" id="WP_099475082.1">
    <property type="nucleotide sequence ID" value="NZ_PDEM01000032.1"/>
</dbReference>
<dbReference type="InterPro" id="IPR036942">
    <property type="entry name" value="Beta-barrel_TonB_sf"/>
</dbReference>
<evidence type="ECO:0000256" key="11">
    <source>
        <dbReference type="PROSITE-ProRule" id="PRU01360"/>
    </source>
</evidence>
<comment type="similarity">
    <text evidence="11 12">Belongs to the TonB-dependent receptor family.</text>
</comment>
<evidence type="ECO:0000313" key="15">
    <source>
        <dbReference type="EMBL" id="PHZ83577.1"/>
    </source>
</evidence>
<keyword evidence="10 11" id="KW-0998">Cell outer membrane</keyword>
<proteinExistence type="inferred from homology"/>
<keyword evidence="5 11" id="KW-0812">Transmembrane</keyword>
<evidence type="ECO:0000256" key="7">
    <source>
        <dbReference type="ARBA" id="ARBA00023065"/>
    </source>
</evidence>
<evidence type="ECO:0000256" key="1">
    <source>
        <dbReference type="ARBA" id="ARBA00004571"/>
    </source>
</evidence>
<evidence type="ECO:0000256" key="10">
    <source>
        <dbReference type="ARBA" id="ARBA00023237"/>
    </source>
</evidence>
<evidence type="ECO:0000256" key="9">
    <source>
        <dbReference type="ARBA" id="ARBA00023136"/>
    </source>
</evidence>
<dbReference type="PANTHER" id="PTHR32552:SF81">
    <property type="entry name" value="TONB-DEPENDENT OUTER MEMBRANE RECEPTOR"/>
    <property type="match status" value="1"/>
</dbReference>